<reference evidence="2" key="2">
    <citation type="submission" date="2022-10" db="EMBL/GenBank/DDBJ databases">
        <authorList>
            <consortium name="ENA_rothamsted_submissions"/>
            <consortium name="culmorum"/>
            <person name="King R."/>
        </authorList>
    </citation>
    <scope>NUCLEOTIDE SEQUENCE</scope>
</reference>
<sequence length="156" mass="17035">MKPILSQCCFCNTLETGGQIIGWLYTIVGILSFFACIAFAVVFGISTDPNVQDTKPVFVTLFIVLAFFSIINIVAGILLVRGVSRKSHKSMILILVLMILGIISSFINLTNSATATDIVSVIIGVGIQIYFFLCILSLYNKIKNEGNSNQVTQQYA</sequence>
<gene>
    <name evidence="2" type="ORF">CHIRRI_LOCUS1764</name>
</gene>
<keyword evidence="1" id="KW-1133">Transmembrane helix</keyword>
<feature type="transmembrane region" description="Helical" evidence="1">
    <location>
        <begin position="57"/>
        <end position="80"/>
    </location>
</feature>
<dbReference type="PANTHER" id="PTHR36694">
    <property type="entry name" value="PASIFLORA 1, ISOFORM A-RELATED"/>
    <property type="match status" value="1"/>
</dbReference>
<protein>
    <submittedName>
        <fullName evidence="2">Uncharacterized protein</fullName>
    </submittedName>
</protein>
<dbReference type="PANTHER" id="PTHR36694:SF11">
    <property type="entry name" value="LP21121P-RELATED"/>
    <property type="match status" value="1"/>
</dbReference>
<feature type="transmembrane region" description="Helical" evidence="1">
    <location>
        <begin position="20"/>
        <end position="45"/>
    </location>
</feature>
<feature type="transmembrane region" description="Helical" evidence="1">
    <location>
        <begin position="92"/>
        <end position="112"/>
    </location>
</feature>
<proteinExistence type="predicted"/>
<name>A0A9N9RKN7_9DIPT</name>
<keyword evidence="3" id="KW-1185">Reference proteome</keyword>
<feature type="transmembrane region" description="Helical" evidence="1">
    <location>
        <begin position="118"/>
        <end position="139"/>
    </location>
</feature>
<reference evidence="2" key="1">
    <citation type="submission" date="2022-01" db="EMBL/GenBank/DDBJ databases">
        <authorList>
            <person name="King R."/>
        </authorList>
    </citation>
    <scope>NUCLEOTIDE SEQUENCE</scope>
</reference>
<evidence type="ECO:0000256" key="1">
    <source>
        <dbReference type="SAM" id="Phobius"/>
    </source>
</evidence>
<keyword evidence="1" id="KW-0812">Transmembrane</keyword>
<evidence type="ECO:0000313" key="2">
    <source>
        <dbReference type="EMBL" id="CAG9798786.1"/>
    </source>
</evidence>
<keyword evidence="1" id="KW-0472">Membrane</keyword>
<dbReference type="AlphaFoldDB" id="A0A9N9RKN7"/>
<dbReference type="OrthoDB" id="7372973at2759"/>
<organism evidence="2 3">
    <name type="scientific">Chironomus riparius</name>
    <dbReference type="NCBI Taxonomy" id="315576"/>
    <lineage>
        <taxon>Eukaryota</taxon>
        <taxon>Metazoa</taxon>
        <taxon>Ecdysozoa</taxon>
        <taxon>Arthropoda</taxon>
        <taxon>Hexapoda</taxon>
        <taxon>Insecta</taxon>
        <taxon>Pterygota</taxon>
        <taxon>Neoptera</taxon>
        <taxon>Endopterygota</taxon>
        <taxon>Diptera</taxon>
        <taxon>Nematocera</taxon>
        <taxon>Chironomoidea</taxon>
        <taxon>Chironomidae</taxon>
        <taxon>Chironominae</taxon>
        <taxon>Chironomus</taxon>
    </lineage>
</organism>
<accession>A0A9N9RKN7</accession>
<evidence type="ECO:0000313" key="3">
    <source>
        <dbReference type="Proteomes" id="UP001153620"/>
    </source>
</evidence>
<dbReference type="Proteomes" id="UP001153620">
    <property type="component" value="Chromosome 1"/>
</dbReference>
<dbReference type="EMBL" id="OU895877">
    <property type="protein sequence ID" value="CAG9798786.1"/>
    <property type="molecule type" value="Genomic_DNA"/>
</dbReference>